<evidence type="ECO:0000256" key="1">
    <source>
        <dbReference type="ARBA" id="ARBA00001933"/>
    </source>
</evidence>
<comment type="cofactor">
    <cofactor evidence="1 9 10">
        <name>pyridoxal 5'-phosphate</name>
        <dbReference type="ChEBI" id="CHEBI:597326"/>
    </cofactor>
</comment>
<protein>
    <recommendedName>
        <fullName evidence="9">8-amino-7-oxononanoate synthase</fullName>
        <shortName evidence="9">AONS</shortName>
        <ecNumber evidence="9">2.3.1.47</ecNumber>
    </recommendedName>
    <alternativeName>
        <fullName evidence="9">7-keto-8-amino-pelargonic acid synthase</fullName>
        <shortName evidence="9">7-KAP synthase</shortName>
        <shortName evidence="9">KAPA synthase</shortName>
    </alternativeName>
    <alternativeName>
        <fullName evidence="9">8-amino-7-ketopelargonate synthase</fullName>
    </alternativeName>
</protein>
<feature type="domain" description="Aminotransferase class I/classII large" evidence="11">
    <location>
        <begin position="40"/>
        <end position="380"/>
    </location>
</feature>
<comment type="subunit">
    <text evidence="4 9">Homodimer.</text>
</comment>
<dbReference type="InterPro" id="IPR015424">
    <property type="entry name" value="PyrdxlP-dep_Trfase"/>
</dbReference>
<dbReference type="GO" id="GO:0008710">
    <property type="term" value="F:8-amino-7-oxononanoate synthase activity"/>
    <property type="evidence" value="ECO:0007669"/>
    <property type="project" value="UniProtKB-UniRule"/>
</dbReference>
<feature type="binding site" evidence="9">
    <location>
        <position position="235"/>
    </location>
    <ligand>
        <name>pyridoxal 5'-phosphate</name>
        <dbReference type="ChEBI" id="CHEBI:597326"/>
    </ligand>
</feature>
<feature type="binding site" evidence="9">
    <location>
        <begin position="108"/>
        <end position="109"/>
    </location>
    <ligand>
        <name>pyridoxal 5'-phosphate</name>
        <dbReference type="ChEBI" id="CHEBI:597326"/>
    </ligand>
</feature>
<evidence type="ECO:0000256" key="5">
    <source>
        <dbReference type="ARBA" id="ARBA00022679"/>
    </source>
</evidence>
<dbReference type="NCBIfam" id="TIGR00858">
    <property type="entry name" value="bioF"/>
    <property type="match status" value="1"/>
</dbReference>
<keyword evidence="7 9" id="KW-0663">Pyridoxal phosphate</keyword>
<feature type="binding site" evidence="9">
    <location>
        <position position="133"/>
    </location>
    <ligand>
        <name>substrate</name>
    </ligand>
</feature>
<evidence type="ECO:0000256" key="6">
    <source>
        <dbReference type="ARBA" id="ARBA00022756"/>
    </source>
</evidence>
<proteinExistence type="inferred from homology"/>
<dbReference type="RefSeq" id="WP_091957855.1">
    <property type="nucleotide sequence ID" value="NZ_FOLH01000001.1"/>
</dbReference>
<evidence type="ECO:0000256" key="2">
    <source>
        <dbReference type="ARBA" id="ARBA00004746"/>
    </source>
</evidence>
<organism evidence="12 13">
    <name type="scientific">Marinospirillum celere</name>
    <dbReference type="NCBI Taxonomy" id="1122252"/>
    <lineage>
        <taxon>Bacteria</taxon>
        <taxon>Pseudomonadati</taxon>
        <taxon>Pseudomonadota</taxon>
        <taxon>Gammaproteobacteria</taxon>
        <taxon>Oceanospirillales</taxon>
        <taxon>Oceanospirillaceae</taxon>
        <taxon>Marinospirillum</taxon>
    </lineage>
</organism>
<comment type="catalytic activity">
    <reaction evidence="8 9">
        <text>6-carboxyhexanoyl-[ACP] + L-alanine + H(+) = (8S)-8-amino-7-oxononanoate + holo-[ACP] + CO2</text>
        <dbReference type="Rhea" id="RHEA:42288"/>
        <dbReference type="Rhea" id="RHEA-COMP:9685"/>
        <dbReference type="Rhea" id="RHEA-COMP:9955"/>
        <dbReference type="ChEBI" id="CHEBI:15378"/>
        <dbReference type="ChEBI" id="CHEBI:16526"/>
        <dbReference type="ChEBI" id="CHEBI:57972"/>
        <dbReference type="ChEBI" id="CHEBI:64479"/>
        <dbReference type="ChEBI" id="CHEBI:78846"/>
        <dbReference type="ChEBI" id="CHEBI:149468"/>
        <dbReference type="EC" id="2.3.1.47"/>
    </reaction>
</comment>
<dbReference type="HAMAP" id="MF_01693">
    <property type="entry name" value="BioF_aminotrans_2"/>
    <property type="match status" value="1"/>
</dbReference>
<dbReference type="InterPro" id="IPR015421">
    <property type="entry name" value="PyrdxlP-dep_Trfase_major"/>
</dbReference>
<evidence type="ECO:0000256" key="4">
    <source>
        <dbReference type="ARBA" id="ARBA00011738"/>
    </source>
</evidence>
<comment type="similarity">
    <text evidence="3 9">Belongs to the class-II pyridoxal-phosphate-dependent aminotransferase family. BioF subfamily.</text>
</comment>
<keyword evidence="13" id="KW-1185">Reference proteome</keyword>
<evidence type="ECO:0000256" key="8">
    <source>
        <dbReference type="ARBA" id="ARBA00047715"/>
    </source>
</evidence>
<dbReference type="Pfam" id="PF00155">
    <property type="entry name" value="Aminotran_1_2"/>
    <property type="match status" value="1"/>
</dbReference>
<evidence type="ECO:0000259" key="11">
    <source>
        <dbReference type="Pfam" id="PF00155"/>
    </source>
</evidence>
<dbReference type="InterPro" id="IPR022834">
    <property type="entry name" value="AONS_Proteobacteria"/>
</dbReference>
<evidence type="ECO:0000256" key="7">
    <source>
        <dbReference type="ARBA" id="ARBA00022898"/>
    </source>
</evidence>
<dbReference type="PANTHER" id="PTHR13693">
    <property type="entry name" value="CLASS II AMINOTRANSFERASE/8-AMINO-7-OXONONANOATE SYNTHASE"/>
    <property type="match status" value="1"/>
</dbReference>
<dbReference type="GO" id="GO:0009102">
    <property type="term" value="P:biotin biosynthetic process"/>
    <property type="evidence" value="ECO:0007669"/>
    <property type="project" value="UniProtKB-UniRule"/>
</dbReference>
<feature type="binding site" evidence="9">
    <location>
        <position position="207"/>
    </location>
    <ligand>
        <name>pyridoxal 5'-phosphate</name>
        <dbReference type="ChEBI" id="CHEBI:597326"/>
    </ligand>
</feature>
<sequence length="394" mass="42716">MPSLADLKQALDLRREEQLWRKAPLLESAQGVLIQLEGQEVINFCSNDYLGLAADPRLEEALIQGARRWGTGSGASHQVCGHQSPHQQLEEELAKLTGRQAALTFSSGYLANLAAVQTFVGRGDQVFQDRLNHASLLDAGLASGAASRRFQHRDYQQLEGLLKAPTKGRRLLVSDGVFSMDGDQADIQQLVTLAEKHQAWLLIDDAHGLGVLGEAGGGLVGQQFSSEQVPLLTGTLGKALGSAGAFIAGDQLVIDYLRQFARQYIYTTAQPAAQACVTLRALRVLQEEPERRRQVFNNIAYFRDQALAAGLPLMASTTPIQPLLLETNERALHWSQALKAQGLLVMAIRPPTVPKGSARLRITLSAGHSRQQIDQLLEALLALQASESQGVSLG</sequence>
<evidence type="ECO:0000256" key="3">
    <source>
        <dbReference type="ARBA" id="ARBA00010008"/>
    </source>
</evidence>
<comment type="pathway">
    <text evidence="2 9">Cofactor biosynthesis; biotin biosynthesis.</text>
</comment>
<evidence type="ECO:0000256" key="10">
    <source>
        <dbReference type="PIRSR" id="PIRSR604723-51"/>
    </source>
</evidence>
<dbReference type="InterPro" id="IPR015422">
    <property type="entry name" value="PyrdxlP-dep_Trfase_small"/>
</dbReference>
<gene>
    <name evidence="9" type="primary">bioF</name>
    <name evidence="12" type="ORF">SAMN05660443_0197</name>
</gene>
<feature type="binding site" evidence="9">
    <location>
        <position position="352"/>
    </location>
    <ligand>
        <name>substrate</name>
    </ligand>
</feature>
<dbReference type="Proteomes" id="UP000199058">
    <property type="component" value="Unassembled WGS sequence"/>
</dbReference>
<name>A0A1I1DZQ2_9GAMM</name>
<dbReference type="SUPFAM" id="SSF53383">
    <property type="entry name" value="PLP-dependent transferases"/>
    <property type="match status" value="1"/>
</dbReference>
<evidence type="ECO:0000313" key="13">
    <source>
        <dbReference type="Proteomes" id="UP000199058"/>
    </source>
</evidence>
<dbReference type="InterPro" id="IPR004839">
    <property type="entry name" value="Aminotransferase_I/II_large"/>
</dbReference>
<feature type="binding site" evidence="9">
    <location>
        <position position="179"/>
    </location>
    <ligand>
        <name>pyridoxal 5'-phosphate</name>
        <dbReference type="ChEBI" id="CHEBI:597326"/>
    </ligand>
</feature>
<keyword evidence="6 9" id="KW-0093">Biotin biosynthesis</keyword>
<dbReference type="Gene3D" id="3.90.1150.10">
    <property type="entry name" value="Aspartate Aminotransferase, domain 1"/>
    <property type="match status" value="1"/>
</dbReference>
<dbReference type="PANTHER" id="PTHR13693:SF100">
    <property type="entry name" value="8-AMINO-7-OXONONANOATE SYNTHASE"/>
    <property type="match status" value="1"/>
</dbReference>
<dbReference type="InterPro" id="IPR050087">
    <property type="entry name" value="AON_synthase_class-II"/>
</dbReference>
<dbReference type="CDD" id="cd06454">
    <property type="entry name" value="KBL_like"/>
    <property type="match status" value="1"/>
</dbReference>
<dbReference type="InterPro" id="IPR004723">
    <property type="entry name" value="AONS_Archaea/Proteobacteria"/>
</dbReference>
<dbReference type="STRING" id="1122252.SAMN05660443_0197"/>
<evidence type="ECO:0000313" key="12">
    <source>
        <dbReference type="EMBL" id="SFB79872.1"/>
    </source>
</evidence>
<dbReference type="Gene3D" id="3.40.640.10">
    <property type="entry name" value="Type I PLP-dependent aspartate aminotransferase-like (Major domain)"/>
    <property type="match status" value="1"/>
</dbReference>
<dbReference type="EC" id="2.3.1.47" evidence="9"/>
<feature type="modified residue" description="N6-(pyridoxal phosphate)lysine" evidence="9 10">
    <location>
        <position position="238"/>
    </location>
</feature>
<reference evidence="12 13" key="1">
    <citation type="submission" date="2016-10" db="EMBL/GenBank/DDBJ databases">
        <authorList>
            <person name="de Groot N.N."/>
        </authorList>
    </citation>
    <scope>NUCLEOTIDE SEQUENCE [LARGE SCALE GENOMIC DNA]</scope>
    <source>
        <strain evidence="12 13">DSM 18438</strain>
    </source>
</reference>
<feature type="binding site" evidence="9">
    <location>
        <position position="21"/>
    </location>
    <ligand>
        <name>substrate</name>
    </ligand>
</feature>
<dbReference type="EMBL" id="FOLH01000001">
    <property type="protein sequence ID" value="SFB79872.1"/>
    <property type="molecule type" value="Genomic_DNA"/>
</dbReference>
<dbReference type="PROSITE" id="PS00599">
    <property type="entry name" value="AA_TRANSFER_CLASS_2"/>
    <property type="match status" value="1"/>
</dbReference>
<dbReference type="OrthoDB" id="9807157at2"/>
<dbReference type="AlphaFoldDB" id="A0A1I1DZQ2"/>
<evidence type="ECO:0000256" key="9">
    <source>
        <dbReference type="HAMAP-Rule" id="MF_01693"/>
    </source>
</evidence>
<accession>A0A1I1DZQ2</accession>
<keyword evidence="5 9" id="KW-0808">Transferase</keyword>
<dbReference type="GO" id="GO:0030170">
    <property type="term" value="F:pyridoxal phosphate binding"/>
    <property type="evidence" value="ECO:0007669"/>
    <property type="project" value="UniProtKB-UniRule"/>
</dbReference>
<dbReference type="UniPathway" id="UPA00078"/>
<dbReference type="InterPro" id="IPR001917">
    <property type="entry name" value="Aminotrans_II_pyridoxalP_BS"/>
</dbReference>
<comment type="function">
    <text evidence="9">Catalyzes the decarboxylative condensation of pimeloyl-[acyl-carrier protein] and L-alanine to produce 8-amino-7-oxononanoate (AON), [acyl-carrier protein], and carbon dioxide.</text>
</comment>